<dbReference type="Proteomes" id="UP001596056">
    <property type="component" value="Unassembled WGS sequence"/>
</dbReference>
<accession>A0ABW0S7X0</accession>
<protein>
    <submittedName>
        <fullName evidence="1">DUF6522 family protein</fullName>
    </submittedName>
</protein>
<sequence>MRLEPRPDGGFVIDAEDLGPLLGLDPSRVPGLMREGRIVHRFETGEAEDRGRFRLTFVHGATTLRLVLATDGTVLEQSRILGAPAP</sequence>
<evidence type="ECO:0000313" key="1">
    <source>
        <dbReference type="EMBL" id="MFC5565000.1"/>
    </source>
</evidence>
<dbReference type="RefSeq" id="WP_209837071.1">
    <property type="nucleotide sequence ID" value="NZ_JAGGJP010000001.1"/>
</dbReference>
<name>A0ABW0S7X0_9RHOB</name>
<dbReference type="Pfam" id="PF20132">
    <property type="entry name" value="DUF6522"/>
    <property type="match status" value="1"/>
</dbReference>
<organism evidence="1 2">
    <name type="scientific">Rubellimicrobium aerolatum</name>
    <dbReference type="NCBI Taxonomy" id="490979"/>
    <lineage>
        <taxon>Bacteria</taxon>
        <taxon>Pseudomonadati</taxon>
        <taxon>Pseudomonadota</taxon>
        <taxon>Alphaproteobacteria</taxon>
        <taxon>Rhodobacterales</taxon>
        <taxon>Roseobacteraceae</taxon>
        <taxon>Rubellimicrobium</taxon>
    </lineage>
</organism>
<dbReference type="InterPro" id="IPR045389">
    <property type="entry name" value="DUF6522"/>
</dbReference>
<keyword evidence="2" id="KW-1185">Reference proteome</keyword>
<evidence type="ECO:0000313" key="2">
    <source>
        <dbReference type="Proteomes" id="UP001596056"/>
    </source>
</evidence>
<comment type="caution">
    <text evidence="1">The sequence shown here is derived from an EMBL/GenBank/DDBJ whole genome shotgun (WGS) entry which is preliminary data.</text>
</comment>
<gene>
    <name evidence="1" type="ORF">ACFPOC_01015</name>
</gene>
<reference evidence="2" key="1">
    <citation type="journal article" date="2019" name="Int. J. Syst. Evol. Microbiol.">
        <title>The Global Catalogue of Microorganisms (GCM) 10K type strain sequencing project: providing services to taxonomists for standard genome sequencing and annotation.</title>
        <authorList>
            <consortium name="The Broad Institute Genomics Platform"/>
            <consortium name="The Broad Institute Genome Sequencing Center for Infectious Disease"/>
            <person name="Wu L."/>
            <person name="Ma J."/>
        </authorList>
    </citation>
    <scope>NUCLEOTIDE SEQUENCE [LARGE SCALE GENOMIC DNA]</scope>
    <source>
        <strain evidence="2">KACC 11588</strain>
    </source>
</reference>
<proteinExistence type="predicted"/>
<dbReference type="EMBL" id="JBHSNA010000001">
    <property type="protein sequence ID" value="MFC5565000.1"/>
    <property type="molecule type" value="Genomic_DNA"/>
</dbReference>